<gene>
    <name evidence="1" type="ORF">HYC85_012129</name>
</gene>
<dbReference type="EMBL" id="JACBKZ010000005">
    <property type="protein sequence ID" value="KAF5950136.1"/>
    <property type="molecule type" value="Genomic_DNA"/>
</dbReference>
<evidence type="ECO:0000313" key="2">
    <source>
        <dbReference type="Proteomes" id="UP000593564"/>
    </source>
</evidence>
<accession>A0A7J7HEB4</accession>
<name>A0A7J7HEB4_CAMSI</name>
<dbReference type="AlphaFoldDB" id="A0A7J7HEB4"/>
<reference evidence="1 2" key="2">
    <citation type="submission" date="2020-07" db="EMBL/GenBank/DDBJ databases">
        <title>Genome assembly of wild tea tree DASZ reveals pedigree and selection history of tea varieties.</title>
        <authorList>
            <person name="Zhang W."/>
        </authorList>
    </citation>
    <scope>NUCLEOTIDE SEQUENCE [LARGE SCALE GENOMIC DNA]</scope>
    <source>
        <strain evidence="2">cv. G240</strain>
        <tissue evidence="1">Leaf</tissue>
    </source>
</reference>
<dbReference type="Proteomes" id="UP000593564">
    <property type="component" value="Unassembled WGS sequence"/>
</dbReference>
<protein>
    <submittedName>
        <fullName evidence="1">Uncharacterized protein</fullName>
    </submittedName>
</protein>
<reference evidence="2" key="1">
    <citation type="journal article" date="2020" name="Nat. Commun.">
        <title>Genome assembly of wild tea tree DASZ reveals pedigree and selection history of tea varieties.</title>
        <authorList>
            <person name="Zhang W."/>
            <person name="Zhang Y."/>
            <person name="Qiu H."/>
            <person name="Guo Y."/>
            <person name="Wan H."/>
            <person name="Zhang X."/>
            <person name="Scossa F."/>
            <person name="Alseekh S."/>
            <person name="Zhang Q."/>
            <person name="Wang P."/>
            <person name="Xu L."/>
            <person name="Schmidt M.H."/>
            <person name="Jia X."/>
            <person name="Li D."/>
            <person name="Zhu A."/>
            <person name="Guo F."/>
            <person name="Chen W."/>
            <person name="Ni D."/>
            <person name="Usadel B."/>
            <person name="Fernie A.R."/>
            <person name="Wen W."/>
        </authorList>
    </citation>
    <scope>NUCLEOTIDE SEQUENCE [LARGE SCALE GENOMIC DNA]</scope>
    <source>
        <strain evidence="2">cv. G240</strain>
    </source>
</reference>
<organism evidence="1 2">
    <name type="scientific">Camellia sinensis</name>
    <name type="common">Tea plant</name>
    <name type="synonym">Thea sinensis</name>
    <dbReference type="NCBI Taxonomy" id="4442"/>
    <lineage>
        <taxon>Eukaryota</taxon>
        <taxon>Viridiplantae</taxon>
        <taxon>Streptophyta</taxon>
        <taxon>Embryophyta</taxon>
        <taxon>Tracheophyta</taxon>
        <taxon>Spermatophyta</taxon>
        <taxon>Magnoliopsida</taxon>
        <taxon>eudicotyledons</taxon>
        <taxon>Gunneridae</taxon>
        <taxon>Pentapetalae</taxon>
        <taxon>asterids</taxon>
        <taxon>Ericales</taxon>
        <taxon>Theaceae</taxon>
        <taxon>Camellia</taxon>
    </lineage>
</organism>
<evidence type="ECO:0000313" key="1">
    <source>
        <dbReference type="EMBL" id="KAF5950136.1"/>
    </source>
</evidence>
<keyword evidence="2" id="KW-1185">Reference proteome</keyword>
<proteinExistence type="predicted"/>
<comment type="caution">
    <text evidence="1">The sequence shown here is derived from an EMBL/GenBank/DDBJ whole genome shotgun (WGS) entry which is preliminary data.</text>
</comment>
<sequence length="49" mass="5875">MSRIYRSPYGKFKYLMTKINPISENHDNQSDFTSIPAIFSRIKQNPYEF</sequence>